<keyword evidence="2" id="KW-0472">Membrane</keyword>
<proteinExistence type="predicted"/>
<keyword evidence="2" id="KW-0812">Transmembrane</keyword>
<evidence type="ECO:0000256" key="1">
    <source>
        <dbReference type="SAM" id="MobiDB-lite"/>
    </source>
</evidence>
<organism evidence="4 5">
    <name type="scientific">Marinobacterium aestuarii</name>
    <dbReference type="NCBI Taxonomy" id="1821621"/>
    <lineage>
        <taxon>Bacteria</taxon>
        <taxon>Pseudomonadati</taxon>
        <taxon>Pseudomonadota</taxon>
        <taxon>Gammaproteobacteria</taxon>
        <taxon>Oceanospirillales</taxon>
        <taxon>Oceanospirillaceae</taxon>
        <taxon>Marinobacterium</taxon>
    </lineage>
</organism>
<name>A0A1A9ET99_9GAMM</name>
<sequence length="716" mass="75622">MKGLTKLILGLAALVVILIATAGILLGVFFEPNDYKADIEQLALEKAGLELSIDGDIGWSVFPWLGLEISQVKLQYPQQPALASLEQAHVSVKLLPLLSSQVEMSSIMVEGLDLNLVQAADGSNNWSLPGAAPVQSEGSGDEGADTDGSADLALDIESIAVSNGRISYADLKAGTRVRLQELALTSGRIRQTEYFPIELSFKLDQSAGDAAPTLSADTSLKAEVQVDLLTQQYRLRGLDSSVQLRLAELGDKPVDFKLSGDVAADLVAQLARIDNLNLSLASLKASGSLSLQDFAAPVLGGELKLAEFNPRSLLELLGQPLPAMQDDKALTRLSLSAVLGGSPSNISLKPLSLTLDDTHFNGALAYGLADGAISLDLNGDAFNLDSYLPPQSESAQGAQTASAGKAASGERYSKEEVIPVEPLRSLLLDAQFKLQALQVSGMTLSDVDLAVNARNGLINASRINANLFGGTVRNSAVLDVRGTPVKLKSSKAVSGLQIGDLLQALKPEEKPAMTGTLSSQAEVSAQGRSVHAIVNSLNGTAKFNVADGTISGIDMAQTVCQGFNNLASLGVNAEQVDGSTPFANLGGNFIMRNGVVSNEDLQASLDAIGLKGSGSVDLPRALIDYRLGLTIQEDLFKQSCSVNNKIQGVEWPVNCKGSFDTPPAKLCRPDLSVFEDLLKARLKQDVQKKVEEKVKEGIQEKLGDDAKQLLKGLFGN</sequence>
<gene>
    <name evidence="4" type="ORF">A8C75_00740</name>
</gene>
<evidence type="ECO:0000313" key="5">
    <source>
        <dbReference type="Proteomes" id="UP000078070"/>
    </source>
</evidence>
<protein>
    <submittedName>
        <fullName evidence="4">AsmA protein</fullName>
    </submittedName>
</protein>
<feature type="domain" description="AsmA" evidence="3">
    <location>
        <begin position="7"/>
        <end position="600"/>
    </location>
</feature>
<dbReference type="GO" id="GO:0090313">
    <property type="term" value="P:regulation of protein targeting to membrane"/>
    <property type="evidence" value="ECO:0007669"/>
    <property type="project" value="TreeGrafter"/>
</dbReference>
<feature type="transmembrane region" description="Helical" evidence="2">
    <location>
        <begin position="7"/>
        <end position="30"/>
    </location>
</feature>
<dbReference type="PANTHER" id="PTHR30441">
    <property type="entry name" value="DUF748 DOMAIN-CONTAINING PROTEIN"/>
    <property type="match status" value="1"/>
</dbReference>
<dbReference type="InterPro" id="IPR052894">
    <property type="entry name" value="AsmA-related"/>
</dbReference>
<dbReference type="InterPro" id="IPR007844">
    <property type="entry name" value="AsmA"/>
</dbReference>
<dbReference type="Pfam" id="PF05170">
    <property type="entry name" value="AsmA"/>
    <property type="match status" value="1"/>
</dbReference>
<dbReference type="Proteomes" id="UP000078070">
    <property type="component" value="Chromosome"/>
</dbReference>
<accession>A0A1A9ET99</accession>
<reference evidence="4 5" key="2">
    <citation type="journal article" date="2018" name="Int. J. Syst. Evol. Microbiol.">
        <title>Marinobacterium aestuarii sp. nov., a benzene-degrading marine bacterium isolated from estuary sediment.</title>
        <authorList>
            <person name="Bae S.S."/>
            <person name="Jung J."/>
            <person name="Chung D."/>
            <person name="Baek K."/>
        </authorList>
    </citation>
    <scope>NUCLEOTIDE SEQUENCE [LARGE SCALE GENOMIC DNA]</scope>
    <source>
        <strain evidence="4 5">ST58-10</strain>
    </source>
</reference>
<dbReference type="RefSeq" id="WP_067376701.1">
    <property type="nucleotide sequence ID" value="NZ_CP015839.1"/>
</dbReference>
<dbReference type="AlphaFoldDB" id="A0A1A9ET99"/>
<dbReference type="OrthoDB" id="9766390at2"/>
<evidence type="ECO:0000256" key="2">
    <source>
        <dbReference type="SAM" id="Phobius"/>
    </source>
</evidence>
<dbReference type="GO" id="GO:0005886">
    <property type="term" value="C:plasma membrane"/>
    <property type="evidence" value="ECO:0007669"/>
    <property type="project" value="TreeGrafter"/>
</dbReference>
<dbReference type="KEGG" id="mars:A8C75_00740"/>
<dbReference type="EMBL" id="CP015839">
    <property type="protein sequence ID" value="ANG61126.1"/>
    <property type="molecule type" value="Genomic_DNA"/>
</dbReference>
<evidence type="ECO:0000259" key="3">
    <source>
        <dbReference type="Pfam" id="PF05170"/>
    </source>
</evidence>
<keyword evidence="2" id="KW-1133">Transmembrane helix</keyword>
<evidence type="ECO:0000313" key="4">
    <source>
        <dbReference type="EMBL" id="ANG61126.1"/>
    </source>
</evidence>
<reference evidence="5" key="1">
    <citation type="submission" date="2016-05" db="EMBL/GenBank/DDBJ databases">
        <authorList>
            <person name="Baek K."/>
            <person name="Yang S.-J."/>
        </authorList>
    </citation>
    <scope>NUCLEOTIDE SEQUENCE [LARGE SCALE GENOMIC DNA]</scope>
    <source>
        <strain evidence="5">ST58-10</strain>
    </source>
</reference>
<feature type="region of interest" description="Disordered" evidence="1">
    <location>
        <begin position="127"/>
        <end position="147"/>
    </location>
</feature>
<dbReference type="PANTHER" id="PTHR30441:SF4">
    <property type="entry name" value="PROTEIN ASMA"/>
    <property type="match status" value="1"/>
</dbReference>
<dbReference type="STRING" id="1821621.A8C75_00740"/>
<keyword evidence="5" id="KW-1185">Reference proteome</keyword>